<dbReference type="CDD" id="cd16917">
    <property type="entry name" value="HATPase_UhpB-NarQ-NarX-like"/>
    <property type="match status" value="1"/>
</dbReference>
<keyword evidence="7" id="KW-0067">ATP-binding</keyword>
<dbReference type="Pfam" id="PF07695">
    <property type="entry name" value="7TMR-DISM_7TM"/>
    <property type="match status" value="1"/>
</dbReference>
<dbReference type="InterPro" id="IPR011712">
    <property type="entry name" value="Sig_transdc_His_kin_sub3_dim/P"/>
</dbReference>
<dbReference type="PANTHER" id="PTHR24421:SF10">
    <property type="entry name" value="NITRATE_NITRITE SENSOR PROTEIN NARQ"/>
    <property type="match status" value="1"/>
</dbReference>
<keyword evidence="6 12" id="KW-0418">Kinase</keyword>
<dbReference type="InterPro" id="IPR050482">
    <property type="entry name" value="Sensor_HK_TwoCompSys"/>
</dbReference>
<dbReference type="PROSITE" id="PS50109">
    <property type="entry name" value="HIS_KIN"/>
    <property type="match status" value="1"/>
</dbReference>
<keyword evidence="10" id="KW-0732">Signal</keyword>
<comment type="catalytic activity">
    <reaction evidence="1">
        <text>ATP + protein L-histidine = ADP + protein N-phospho-L-histidine.</text>
        <dbReference type="EC" id="2.7.13.3"/>
    </reaction>
</comment>
<keyword evidence="3" id="KW-0597">Phosphoprotein</keyword>
<evidence type="ECO:0000313" key="12">
    <source>
        <dbReference type="EMBL" id="MCF1713956.1"/>
    </source>
</evidence>
<dbReference type="Proteomes" id="UP001200145">
    <property type="component" value="Unassembled WGS sequence"/>
</dbReference>
<feature type="transmembrane region" description="Helical" evidence="9">
    <location>
        <begin position="231"/>
        <end position="252"/>
    </location>
</feature>
<feature type="transmembrane region" description="Helical" evidence="9">
    <location>
        <begin position="203"/>
        <end position="224"/>
    </location>
</feature>
<evidence type="ECO:0000313" key="13">
    <source>
        <dbReference type="Proteomes" id="UP001200145"/>
    </source>
</evidence>
<dbReference type="EC" id="2.7.13.3" evidence="2"/>
<dbReference type="PANTHER" id="PTHR24421">
    <property type="entry name" value="NITRATE/NITRITE SENSOR PROTEIN NARX-RELATED"/>
    <property type="match status" value="1"/>
</dbReference>
<keyword evidence="5" id="KW-0547">Nucleotide-binding</keyword>
<dbReference type="Pfam" id="PF02518">
    <property type="entry name" value="HATPase_c"/>
    <property type="match status" value="1"/>
</dbReference>
<keyword evidence="9" id="KW-1133">Transmembrane helix</keyword>
<feature type="transmembrane region" description="Helical" evidence="9">
    <location>
        <begin position="264"/>
        <end position="282"/>
    </location>
</feature>
<keyword evidence="8" id="KW-0902">Two-component regulatory system</keyword>
<feature type="transmembrane region" description="Helical" evidence="9">
    <location>
        <begin position="332"/>
        <end position="350"/>
    </location>
</feature>
<evidence type="ECO:0000256" key="5">
    <source>
        <dbReference type="ARBA" id="ARBA00022741"/>
    </source>
</evidence>
<sequence>MTIHTKPIILKICLLFFWVLCGSSASLLAQQKPGWDTIKTSEIRFFKSIKEKTGLYLDEQGSPEKEAVNSLPELQTVGPNYTRRIPSSFVGKPVYLQFTIKNDLDTVTTVYFLPGMYFEDIDLFRYNRQTNQLEPEPEYPGEGIFDPNVVSKLMLQPGETATFVTKLAFIKTTINTITPTLSFGHFLPTLLTELQSERKINTVISFLVCGIMLMMIFYSLAEFYINRNRVFLYYSAYAILLGVMFFFKAYLFKTPTVSNYFFESYFDFILQAGGTLFYFMFLRKFTQSATEFPLLNKVLLIQQIVTISGMLLFTILHFFTDLFQVQNLVENIVKYAWSACTVFFIIFAIVKRHHLLTYLAIGHCFLFAGGLLSLFLINSTYRFNPYLGSLVNDSLFWYEMGILFELMFFLVALSYKNRLDISARAREKERLLLEYEKSAIERKMAVLAAKQEERNRISADMHDELGSGVTAIRLMSELAKTKLKDHSLPELERISNSANDLISKMNTIIWTMKSSNDTVDNMIAYVRSYAAEFFDTTEIRCIVEYPEQLPAIEMSGEKRRNVFLCIKESLNNALKHSSATEVRILFKIGPHLVIQIIDNGVGVKSINISEFSNGLTNMRKRMESIDGHFSIRNENGTTVTLSIPLQ</sequence>
<evidence type="ECO:0000259" key="11">
    <source>
        <dbReference type="PROSITE" id="PS50109"/>
    </source>
</evidence>
<dbReference type="Gene3D" id="1.20.5.1930">
    <property type="match status" value="1"/>
</dbReference>
<evidence type="ECO:0000256" key="7">
    <source>
        <dbReference type="ARBA" id="ARBA00022840"/>
    </source>
</evidence>
<evidence type="ECO:0000256" key="3">
    <source>
        <dbReference type="ARBA" id="ARBA00022553"/>
    </source>
</evidence>
<dbReference type="Pfam" id="PF07730">
    <property type="entry name" value="HisKA_3"/>
    <property type="match status" value="1"/>
</dbReference>
<dbReference type="RefSeq" id="WP_234864483.1">
    <property type="nucleotide sequence ID" value="NZ_JAKEVY010000001.1"/>
</dbReference>
<feature type="transmembrane region" description="Helical" evidence="9">
    <location>
        <begin position="396"/>
        <end position="415"/>
    </location>
</feature>
<feature type="chain" id="PRO_5045445289" description="histidine kinase" evidence="10">
    <location>
        <begin position="30"/>
        <end position="646"/>
    </location>
</feature>
<feature type="signal peptide" evidence="10">
    <location>
        <begin position="1"/>
        <end position="29"/>
    </location>
</feature>
<feature type="domain" description="Histidine kinase" evidence="11">
    <location>
        <begin position="460"/>
        <end position="646"/>
    </location>
</feature>
<keyword evidence="9" id="KW-0472">Membrane</keyword>
<gene>
    <name evidence="12" type="ORF">L0U88_04835</name>
</gene>
<reference evidence="12 13" key="1">
    <citation type="submission" date="2022-01" db="EMBL/GenBank/DDBJ databases">
        <title>Flavihumibacter sp. nov., isolated from sediment of a river.</title>
        <authorList>
            <person name="Liu H."/>
        </authorList>
    </citation>
    <scope>NUCLEOTIDE SEQUENCE [LARGE SCALE GENOMIC DNA]</scope>
    <source>
        <strain evidence="12 13">RY-1</strain>
    </source>
</reference>
<keyword evidence="9" id="KW-0812">Transmembrane</keyword>
<dbReference type="GO" id="GO:0016301">
    <property type="term" value="F:kinase activity"/>
    <property type="evidence" value="ECO:0007669"/>
    <property type="project" value="UniProtKB-KW"/>
</dbReference>
<feature type="transmembrane region" description="Helical" evidence="9">
    <location>
        <begin position="294"/>
        <end position="320"/>
    </location>
</feature>
<proteinExistence type="predicted"/>
<dbReference type="InterPro" id="IPR036890">
    <property type="entry name" value="HATPase_C_sf"/>
</dbReference>
<evidence type="ECO:0000256" key="4">
    <source>
        <dbReference type="ARBA" id="ARBA00022679"/>
    </source>
</evidence>
<dbReference type="Gene3D" id="3.30.565.10">
    <property type="entry name" value="Histidine kinase-like ATPase, C-terminal domain"/>
    <property type="match status" value="1"/>
</dbReference>
<protein>
    <recommendedName>
        <fullName evidence="2">histidine kinase</fullName>
        <ecNumber evidence="2">2.7.13.3</ecNumber>
    </recommendedName>
</protein>
<organism evidence="12 13">
    <name type="scientific">Flavihumibacter fluminis</name>
    <dbReference type="NCBI Taxonomy" id="2909236"/>
    <lineage>
        <taxon>Bacteria</taxon>
        <taxon>Pseudomonadati</taxon>
        <taxon>Bacteroidota</taxon>
        <taxon>Chitinophagia</taxon>
        <taxon>Chitinophagales</taxon>
        <taxon>Chitinophagaceae</taxon>
        <taxon>Flavihumibacter</taxon>
    </lineage>
</organism>
<evidence type="ECO:0000256" key="9">
    <source>
        <dbReference type="SAM" id="Phobius"/>
    </source>
</evidence>
<dbReference type="SMART" id="SM00387">
    <property type="entry name" value="HATPase_c"/>
    <property type="match status" value="1"/>
</dbReference>
<dbReference type="InterPro" id="IPR011623">
    <property type="entry name" value="7TMR_DISM_rcpt_extracell_dom1"/>
</dbReference>
<evidence type="ECO:0000256" key="2">
    <source>
        <dbReference type="ARBA" id="ARBA00012438"/>
    </source>
</evidence>
<accession>A0ABS9BEL4</accession>
<evidence type="ECO:0000256" key="6">
    <source>
        <dbReference type="ARBA" id="ARBA00022777"/>
    </source>
</evidence>
<keyword evidence="13" id="KW-1185">Reference proteome</keyword>
<comment type="caution">
    <text evidence="12">The sequence shown here is derived from an EMBL/GenBank/DDBJ whole genome shotgun (WGS) entry which is preliminary data.</text>
</comment>
<evidence type="ECO:0000256" key="1">
    <source>
        <dbReference type="ARBA" id="ARBA00000085"/>
    </source>
</evidence>
<evidence type="ECO:0000256" key="10">
    <source>
        <dbReference type="SAM" id="SignalP"/>
    </source>
</evidence>
<feature type="transmembrane region" description="Helical" evidence="9">
    <location>
        <begin position="355"/>
        <end position="376"/>
    </location>
</feature>
<dbReference type="SUPFAM" id="SSF55874">
    <property type="entry name" value="ATPase domain of HSP90 chaperone/DNA topoisomerase II/histidine kinase"/>
    <property type="match status" value="1"/>
</dbReference>
<dbReference type="InterPro" id="IPR003594">
    <property type="entry name" value="HATPase_dom"/>
</dbReference>
<keyword evidence="4" id="KW-0808">Transferase</keyword>
<dbReference type="EMBL" id="JAKEVY010000001">
    <property type="protein sequence ID" value="MCF1713956.1"/>
    <property type="molecule type" value="Genomic_DNA"/>
</dbReference>
<name>A0ABS9BEL4_9BACT</name>
<evidence type="ECO:0000256" key="8">
    <source>
        <dbReference type="ARBA" id="ARBA00023012"/>
    </source>
</evidence>
<dbReference type="InterPro" id="IPR005467">
    <property type="entry name" value="His_kinase_dom"/>
</dbReference>